<reference evidence="11 12" key="1">
    <citation type="submission" date="2007-01" db="EMBL/GenBank/DDBJ databases">
        <authorList>
            <person name="Haygood M."/>
            <person name="Podell S."/>
            <person name="Anderson C."/>
            <person name="Hopkinson B."/>
            <person name="Roe K."/>
            <person name="Barbeau K."/>
            <person name="Gaasterland T."/>
            <person name="Ferriera S."/>
            <person name="Johnson J."/>
            <person name="Kravitz S."/>
            <person name="Beeson K."/>
            <person name="Sutton G."/>
            <person name="Rogers Y.-H."/>
            <person name="Friedman R."/>
            <person name="Frazier M."/>
            <person name="Venter J.C."/>
        </authorList>
    </citation>
    <scope>NUCLEOTIDE SEQUENCE [LARGE SCALE GENOMIC DNA]</scope>
    <source>
        <strain evidence="11 12">ATCC 23134</strain>
    </source>
</reference>
<evidence type="ECO:0000256" key="4">
    <source>
        <dbReference type="ARBA" id="ARBA00012982"/>
    </source>
</evidence>
<dbReference type="InterPro" id="IPR007115">
    <property type="entry name" value="6-PTP_synth/QueD"/>
</dbReference>
<keyword evidence="7" id="KW-0862">Zinc</keyword>
<comment type="similarity">
    <text evidence="3">Belongs to the PTPS family. QueD subfamily.</text>
</comment>
<sequence length="136" mass="16130">MRAIIARKEHFNAAYRLHNPDWSEEKNQDIFGPYNNPNYHGCNFDLEVQVIGEINPITGYVMRTEDLAVLVKTQVLNKFDHKNLNLDLEEFERLNPTIENIAMVIWRILREKLDPKLDLKIRLYETERNFVEFPAS</sequence>
<comment type="catalytic activity">
    <reaction evidence="10">
        <text>7,8-dihydroneopterin 3'-triphosphate + H2O = 6-carboxy-5,6,7,8-tetrahydropterin + triphosphate + acetaldehyde + 2 H(+)</text>
        <dbReference type="Rhea" id="RHEA:27966"/>
        <dbReference type="ChEBI" id="CHEBI:15343"/>
        <dbReference type="ChEBI" id="CHEBI:15377"/>
        <dbReference type="ChEBI" id="CHEBI:15378"/>
        <dbReference type="ChEBI" id="CHEBI:18036"/>
        <dbReference type="ChEBI" id="CHEBI:58462"/>
        <dbReference type="ChEBI" id="CHEBI:61032"/>
        <dbReference type="EC" id="4.1.2.50"/>
    </reaction>
</comment>
<dbReference type="Gene3D" id="3.30.479.10">
    <property type="entry name" value="6-pyruvoyl tetrahydropterin synthase/QueD"/>
    <property type="match status" value="1"/>
</dbReference>
<comment type="caution">
    <text evidence="11">The sequence shown here is derived from an EMBL/GenBank/DDBJ whole genome shotgun (WGS) entry which is preliminary data.</text>
</comment>
<evidence type="ECO:0000256" key="2">
    <source>
        <dbReference type="ARBA" id="ARBA00005061"/>
    </source>
</evidence>
<name>A1ZQ85_MICM2</name>
<dbReference type="SUPFAM" id="SSF55620">
    <property type="entry name" value="Tetrahydrobiopterin biosynthesis enzymes-like"/>
    <property type="match status" value="1"/>
</dbReference>
<comment type="cofactor">
    <cofactor evidence="1">
        <name>Zn(2+)</name>
        <dbReference type="ChEBI" id="CHEBI:29105"/>
    </cofactor>
</comment>
<dbReference type="eggNOG" id="COG0720">
    <property type="taxonomic scope" value="Bacteria"/>
</dbReference>
<evidence type="ECO:0000256" key="7">
    <source>
        <dbReference type="ARBA" id="ARBA00022833"/>
    </source>
</evidence>
<dbReference type="Pfam" id="PF01242">
    <property type="entry name" value="PTPS"/>
    <property type="match status" value="1"/>
</dbReference>
<keyword evidence="12" id="KW-1185">Reference proteome</keyword>
<evidence type="ECO:0000256" key="6">
    <source>
        <dbReference type="ARBA" id="ARBA00022723"/>
    </source>
</evidence>
<dbReference type="Proteomes" id="UP000004095">
    <property type="component" value="Unassembled WGS sequence"/>
</dbReference>
<evidence type="ECO:0000256" key="1">
    <source>
        <dbReference type="ARBA" id="ARBA00001947"/>
    </source>
</evidence>
<gene>
    <name evidence="11" type="ORF">M23134_06895</name>
</gene>
<proteinExistence type="inferred from homology"/>
<comment type="pathway">
    <text evidence="2">Purine metabolism; 7-cyano-7-deazaguanine biosynthesis.</text>
</comment>
<dbReference type="PANTHER" id="PTHR12589">
    <property type="entry name" value="PYRUVOYL TETRAHYDROBIOPTERIN SYNTHASE"/>
    <property type="match status" value="1"/>
</dbReference>
<evidence type="ECO:0000256" key="10">
    <source>
        <dbReference type="ARBA" id="ARBA00048807"/>
    </source>
</evidence>
<keyword evidence="6" id="KW-0479">Metal-binding</keyword>
<dbReference type="GO" id="GO:0046872">
    <property type="term" value="F:metal ion binding"/>
    <property type="evidence" value="ECO:0007669"/>
    <property type="project" value="UniProtKB-KW"/>
</dbReference>
<dbReference type="PANTHER" id="PTHR12589:SF7">
    <property type="entry name" value="6-PYRUVOYL TETRAHYDROBIOPTERIN SYNTHASE"/>
    <property type="match status" value="1"/>
</dbReference>
<evidence type="ECO:0000256" key="8">
    <source>
        <dbReference type="ARBA" id="ARBA00023239"/>
    </source>
</evidence>
<evidence type="ECO:0000256" key="5">
    <source>
        <dbReference type="ARBA" id="ARBA00018141"/>
    </source>
</evidence>
<evidence type="ECO:0000256" key="3">
    <source>
        <dbReference type="ARBA" id="ARBA00008900"/>
    </source>
</evidence>
<evidence type="ECO:0000313" key="11">
    <source>
        <dbReference type="EMBL" id="EAY27494.1"/>
    </source>
</evidence>
<dbReference type="EMBL" id="AAWS01000023">
    <property type="protein sequence ID" value="EAY27494.1"/>
    <property type="molecule type" value="Genomic_DNA"/>
</dbReference>
<dbReference type="UniPathway" id="UPA00391"/>
<evidence type="ECO:0000256" key="9">
    <source>
        <dbReference type="ARBA" id="ARBA00031449"/>
    </source>
</evidence>
<dbReference type="RefSeq" id="WP_002699514.1">
    <property type="nucleotide sequence ID" value="NZ_AAWS01000023.1"/>
</dbReference>
<evidence type="ECO:0000313" key="12">
    <source>
        <dbReference type="Proteomes" id="UP000004095"/>
    </source>
</evidence>
<dbReference type="FunFam" id="3.30.479.10:FF:000003">
    <property type="entry name" value="6-pyruvoyl tetrahydrobiopterin synthase"/>
    <property type="match status" value="1"/>
</dbReference>
<dbReference type="InterPro" id="IPR038418">
    <property type="entry name" value="6-PTP_synth/QueD_sf"/>
</dbReference>
<organism evidence="11 12">
    <name type="scientific">Microscilla marina ATCC 23134</name>
    <dbReference type="NCBI Taxonomy" id="313606"/>
    <lineage>
        <taxon>Bacteria</taxon>
        <taxon>Pseudomonadati</taxon>
        <taxon>Bacteroidota</taxon>
        <taxon>Cytophagia</taxon>
        <taxon>Cytophagales</taxon>
        <taxon>Microscillaceae</taxon>
        <taxon>Microscilla</taxon>
    </lineage>
</organism>
<dbReference type="GO" id="GO:0070497">
    <property type="term" value="F:6-carboxytetrahydropterin synthase activity"/>
    <property type="evidence" value="ECO:0007669"/>
    <property type="project" value="UniProtKB-EC"/>
</dbReference>
<protein>
    <recommendedName>
        <fullName evidence="5">6-carboxy-5,6,7,8-tetrahydropterin synthase</fullName>
        <ecNumber evidence="4">4.1.2.50</ecNumber>
    </recommendedName>
    <alternativeName>
        <fullName evidence="9">Queuosine biosynthesis protein QueD</fullName>
    </alternativeName>
</protein>
<keyword evidence="8 11" id="KW-0456">Lyase</keyword>
<dbReference type="AlphaFoldDB" id="A1ZQ85"/>
<accession>A1ZQ85</accession>
<dbReference type="OrthoDB" id="9804698at2"/>
<dbReference type="EC" id="4.1.2.50" evidence="4"/>